<gene>
    <name evidence="1" type="ORF">NC653_006390</name>
</gene>
<protein>
    <submittedName>
        <fullName evidence="1">Uncharacterized protein</fullName>
    </submittedName>
</protein>
<dbReference type="EMBL" id="JAQIZT010000002">
    <property type="protein sequence ID" value="KAJ7007330.1"/>
    <property type="molecule type" value="Genomic_DNA"/>
</dbReference>
<evidence type="ECO:0000313" key="2">
    <source>
        <dbReference type="Proteomes" id="UP001164929"/>
    </source>
</evidence>
<accession>A0AAD6RF88</accession>
<sequence>MVEQFSMPSKICLVLELDNSVILICSYGHANLCRMLHCALHSSYCSLVILQKAPFKPLVNRGRVGFGWVS</sequence>
<evidence type="ECO:0000313" key="1">
    <source>
        <dbReference type="EMBL" id="KAJ7007330.1"/>
    </source>
</evidence>
<dbReference type="AlphaFoldDB" id="A0AAD6RF88"/>
<dbReference type="Proteomes" id="UP001164929">
    <property type="component" value="Chromosome 2"/>
</dbReference>
<comment type="caution">
    <text evidence="1">The sequence shown here is derived from an EMBL/GenBank/DDBJ whole genome shotgun (WGS) entry which is preliminary data.</text>
</comment>
<reference evidence="1" key="1">
    <citation type="journal article" date="2023" name="Mol. Ecol. Resour.">
        <title>Chromosome-level genome assembly of a triploid poplar Populus alba 'Berolinensis'.</title>
        <authorList>
            <person name="Chen S."/>
            <person name="Yu Y."/>
            <person name="Wang X."/>
            <person name="Wang S."/>
            <person name="Zhang T."/>
            <person name="Zhou Y."/>
            <person name="He R."/>
            <person name="Meng N."/>
            <person name="Wang Y."/>
            <person name="Liu W."/>
            <person name="Liu Z."/>
            <person name="Liu J."/>
            <person name="Guo Q."/>
            <person name="Huang H."/>
            <person name="Sederoff R.R."/>
            <person name="Wang G."/>
            <person name="Qu G."/>
            <person name="Chen S."/>
        </authorList>
    </citation>
    <scope>NUCLEOTIDE SEQUENCE</scope>
    <source>
        <strain evidence="1">SC-2020</strain>
    </source>
</reference>
<organism evidence="1 2">
    <name type="scientific">Populus alba x Populus x berolinensis</name>
    <dbReference type="NCBI Taxonomy" id="444605"/>
    <lineage>
        <taxon>Eukaryota</taxon>
        <taxon>Viridiplantae</taxon>
        <taxon>Streptophyta</taxon>
        <taxon>Embryophyta</taxon>
        <taxon>Tracheophyta</taxon>
        <taxon>Spermatophyta</taxon>
        <taxon>Magnoliopsida</taxon>
        <taxon>eudicotyledons</taxon>
        <taxon>Gunneridae</taxon>
        <taxon>Pentapetalae</taxon>
        <taxon>rosids</taxon>
        <taxon>fabids</taxon>
        <taxon>Malpighiales</taxon>
        <taxon>Salicaceae</taxon>
        <taxon>Saliceae</taxon>
        <taxon>Populus</taxon>
    </lineage>
</organism>
<proteinExistence type="predicted"/>
<name>A0AAD6RF88_9ROSI</name>
<keyword evidence="2" id="KW-1185">Reference proteome</keyword>